<accession>A0A1F6TSX8</accession>
<evidence type="ECO:0000259" key="8">
    <source>
        <dbReference type="Pfam" id="PF09115"/>
    </source>
</evidence>
<dbReference type="NCBIfam" id="NF004310">
    <property type="entry name" value="PRK05707.1"/>
    <property type="match status" value="1"/>
</dbReference>
<dbReference type="GO" id="GO:0003677">
    <property type="term" value="F:DNA binding"/>
    <property type="evidence" value="ECO:0007669"/>
    <property type="project" value="InterPro"/>
</dbReference>
<proteinExistence type="predicted"/>
<dbReference type="GO" id="GO:0008408">
    <property type="term" value="F:3'-5' exonuclease activity"/>
    <property type="evidence" value="ECO:0007669"/>
    <property type="project" value="InterPro"/>
</dbReference>
<dbReference type="Pfam" id="PF09115">
    <property type="entry name" value="DNApol3-delta_C"/>
    <property type="match status" value="1"/>
</dbReference>
<dbReference type="PANTHER" id="PTHR11669">
    <property type="entry name" value="REPLICATION FACTOR C / DNA POLYMERASE III GAMMA-TAU SUBUNIT"/>
    <property type="match status" value="1"/>
</dbReference>
<evidence type="ECO:0000256" key="5">
    <source>
        <dbReference type="ARBA" id="ARBA00022705"/>
    </source>
</evidence>
<dbReference type="InterPro" id="IPR050238">
    <property type="entry name" value="DNA_Rep/Repair_Clamp_Loader"/>
</dbReference>
<evidence type="ECO:0000313" key="9">
    <source>
        <dbReference type="EMBL" id="OGI48166.1"/>
    </source>
</evidence>
<comment type="catalytic activity">
    <reaction evidence="7">
        <text>DNA(n) + a 2'-deoxyribonucleoside 5'-triphosphate = DNA(n+1) + diphosphate</text>
        <dbReference type="Rhea" id="RHEA:22508"/>
        <dbReference type="Rhea" id="RHEA-COMP:17339"/>
        <dbReference type="Rhea" id="RHEA-COMP:17340"/>
        <dbReference type="ChEBI" id="CHEBI:33019"/>
        <dbReference type="ChEBI" id="CHEBI:61560"/>
        <dbReference type="ChEBI" id="CHEBI:173112"/>
        <dbReference type="EC" id="2.7.7.7"/>
    </reaction>
</comment>
<gene>
    <name evidence="9" type="ORF">A2151_08630</name>
</gene>
<evidence type="ECO:0000256" key="4">
    <source>
        <dbReference type="ARBA" id="ARBA00022695"/>
    </source>
</evidence>
<dbReference type="InterPro" id="IPR004622">
    <property type="entry name" value="DNA_pol_HolB"/>
</dbReference>
<dbReference type="PANTHER" id="PTHR11669:SF8">
    <property type="entry name" value="DNA POLYMERASE III SUBUNIT DELTA"/>
    <property type="match status" value="1"/>
</dbReference>
<evidence type="ECO:0000313" key="10">
    <source>
        <dbReference type="Proteomes" id="UP000178885"/>
    </source>
</evidence>
<organism evidence="9 10">
    <name type="scientific">Candidatus Muproteobacteria bacterium RBG_16_65_34</name>
    <dbReference type="NCBI Taxonomy" id="1817760"/>
    <lineage>
        <taxon>Bacteria</taxon>
        <taxon>Pseudomonadati</taxon>
        <taxon>Pseudomonadota</taxon>
        <taxon>Candidatus Muproteobacteria</taxon>
    </lineage>
</organism>
<dbReference type="AlphaFoldDB" id="A0A1F6TSX8"/>
<evidence type="ECO:0000256" key="2">
    <source>
        <dbReference type="ARBA" id="ARBA00014363"/>
    </source>
</evidence>
<evidence type="ECO:0000256" key="3">
    <source>
        <dbReference type="ARBA" id="ARBA00022679"/>
    </source>
</evidence>
<dbReference type="SUPFAM" id="SSF52540">
    <property type="entry name" value="P-loop containing nucleoside triphosphate hydrolases"/>
    <property type="match status" value="1"/>
</dbReference>
<sequence>MPQDELSASTPARRGAPEIYPWHAEVWAQMTRRLDRLPHALLLYGQPGLGKLAFALRLARRLLCAQADAAHEACGACQSCRLFAAGNHPDFSLVEPQEDSVVIKIEQVQALRGFLALRPHTAARKVVVLAPAEAMNAHAANSLLKQLEEPPLGSTMMLVTSMPARLPLTVRSRCTRFLFRAPPRPEALGWLEGRAQDAVSLLDAAGGAPLRAIELERNGFPAQRAKLLGDVEALSAGRESPVACAARWKSMGAENCLNWLHGLIADLAKAALVPAAALANPEAGARLQPLLKGLHSKALLRFLDLVAESRRMLGTPLDEQLLLEDLLIRWCRLTKKLH</sequence>
<dbReference type="NCBIfam" id="TIGR00678">
    <property type="entry name" value="holB"/>
    <property type="match status" value="1"/>
</dbReference>
<keyword evidence="6" id="KW-0239">DNA-directed DNA polymerase</keyword>
<dbReference type="GO" id="GO:0006261">
    <property type="term" value="P:DNA-templated DNA replication"/>
    <property type="evidence" value="ECO:0007669"/>
    <property type="project" value="TreeGrafter"/>
</dbReference>
<evidence type="ECO:0000256" key="1">
    <source>
        <dbReference type="ARBA" id="ARBA00012417"/>
    </source>
</evidence>
<dbReference type="EC" id="2.7.7.7" evidence="1"/>
<evidence type="ECO:0000256" key="7">
    <source>
        <dbReference type="ARBA" id="ARBA00049244"/>
    </source>
</evidence>
<evidence type="ECO:0000256" key="6">
    <source>
        <dbReference type="ARBA" id="ARBA00022932"/>
    </source>
</evidence>
<protein>
    <recommendedName>
        <fullName evidence="2">DNA polymerase III subunit delta'</fullName>
        <ecNumber evidence="1">2.7.7.7</ecNumber>
    </recommendedName>
</protein>
<dbReference type="Gene3D" id="3.40.50.300">
    <property type="entry name" value="P-loop containing nucleotide triphosphate hydrolases"/>
    <property type="match status" value="1"/>
</dbReference>
<dbReference type="EMBL" id="MFSU01000035">
    <property type="protein sequence ID" value="OGI48166.1"/>
    <property type="molecule type" value="Genomic_DNA"/>
</dbReference>
<name>A0A1F6TSX8_9PROT</name>
<dbReference type="GO" id="GO:0009360">
    <property type="term" value="C:DNA polymerase III complex"/>
    <property type="evidence" value="ECO:0007669"/>
    <property type="project" value="InterPro"/>
</dbReference>
<reference evidence="9 10" key="1">
    <citation type="journal article" date="2016" name="Nat. Commun.">
        <title>Thousands of microbial genomes shed light on interconnected biogeochemical processes in an aquifer system.</title>
        <authorList>
            <person name="Anantharaman K."/>
            <person name="Brown C.T."/>
            <person name="Hug L.A."/>
            <person name="Sharon I."/>
            <person name="Castelle C.J."/>
            <person name="Probst A.J."/>
            <person name="Thomas B.C."/>
            <person name="Singh A."/>
            <person name="Wilkins M.J."/>
            <person name="Karaoz U."/>
            <person name="Brodie E.L."/>
            <person name="Williams K.H."/>
            <person name="Hubbard S.S."/>
            <person name="Banfield J.F."/>
        </authorList>
    </citation>
    <scope>NUCLEOTIDE SEQUENCE [LARGE SCALE GENOMIC DNA]</scope>
</reference>
<feature type="domain" description="DNA polymerase III delta subunit C-terminal" evidence="8">
    <location>
        <begin position="222"/>
        <end position="330"/>
    </location>
</feature>
<keyword evidence="3" id="KW-0808">Transferase</keyword>
<dbReference type="GO" id="GO:0003887">
    <property type="term" value="F:DNA-directed DNA polymerase activity"/>
    <property type="evidence" value="ECO:0007669"/>
    <property type="project" value="UniProtKB-KW"/>
</dbReference>
<dbReference type="STRING" id="1817760.A2151_08630"/>
<dbReference type="Gene3D" id="1.20.272.10">
    <property type="match status" value="1"/>
</dbReference>
<dbReference type="Pfam" id="PF13177">
    <property type="entry name" value="DNA_pol3_delta2"/>
    <property type="match status" value="1"/>
</dbReference>
<keyword evidence="4" id="KW-0548">Nucleotidyltransferase</keyword>
<keyword evidence="5" id="KW-0235">DNA replication</keyword>
<dbReference type="Proteomes" id="UP000178885">
    <property type="component" value="Unassembled WGS sequence"/>
</dbReference>
<dbReference type="InterPro" id="IPR015199">
    <property type="entry name" value="DNA_pol_III_delta_C"/>
</dbReference>
<comment type="caution">
    <text evidence="9">The sequence shown here is derived from an EMBL/GenBank/DDBJ whole genome shotgun (WGS) entry which is preliminary data.</text>
</comment>
<dbReference type="InterPro" id="IPR027417">
    <property type="entry name" value="P-loop_NTPase"/>
</dbReference>